<dbReference type="PROSITE" id="PS51257">
    <property type="entry name" value="PROKAR_LIPOPROTEIN"/>
    <property type="match status" value="1"/>
</dbReference>
<sequence>MRTLIILLLLILTSCIQKEESKFQKINYNVAYNYLDSLGKKIIPDKNYQYWQYATYYQGIGDQNIKYTVLKHGGDTLLRKKISEKINPNKIIGIFQGGHPSYRCNYAVTIENQKVNYIKTEDEFRTFLGTIDNLEEAILLAITYGYVLDHDIRGSAYRKVTNGFELHLTKYHDFPLSKESIEIKINKNGFIKTKSLGIYCEGRKCMQ</sequence>
<protein>
    <recommendedName>
        <fullName evidence="3">Lipoprotein</fullName>
    </recommendedName>
</protein>
<gene>
    <name evidence="1" type="ORF">ACFFLS_08915</name>
</gene>
<evidence type="ECO:0008006" key="3">
    <source>
        <dbReference type="Google" id="ProtNLM"/>
    </source>
</evidence>
<evidence type="ECO:0000313" key="1">
    <source>
        <dbReference type="EMBL" id="MFC0077161.1"/>
    </source>
</evidence>
<organism evidence="1 2">
    <name type="scientific">Flavobacterium procerum</name>
    <dbReference type="NCBI Taxonomy" id="1455569"/>
    <lineage>
        <taxon>Bacteria</taxon>
        <taxon>Pseudomonadati</taxon>
        <taxon>Bacteroidota</taxon>
        <taxon>Flavobacteriia</taxon>
        <taxon>Flavobacteriales</taxon>
        <taxon>Flavobacteriaceae</taxon>
        <taxon>Flavobacterium</taxon>
    </lineage>
</organism>
<dbReference type="EMBL" id="JBHLYW010000007">
    <property type="protein sequence ID" value="MFC0077161.1"/>
    <property type="molecule type" value="Genomic_DNA"/>
</dbReference>
<proteinExistence type="predicted"/>
<reference evidence="1 2" key="1">
    <citation type="submission" date="2024-09" db="EMBL/GenBank/DDBJ databases">
        <authorList>
            <person name="Sun Q."/>
            <person name="Mori K."/>
        </authorList>
    </citation>
    <scope>NUCLEOTIDE SEQUENCE [LARGE SCALE GENOMIC DNA]</scope>
    <source>
        <strain evidence="1 2">CGMCC 1.12926</strain>
    </source>
</reference>
<accession>A0ABV6BP03</accession>
<comment type="caution">
    <text evidence="1">The sequence shown here is derived from an EMBL/GenBank/DDBJ whole genome shotgun (WGS) entry which is preliminary data.</text>
</comment>
<keyword evidence="2" id="KW-1185">Reference proteome</keyword>
<dbReference type="Proteomes" id="UP001589734">
    <property type="component" value="Unassembled WGS sequence"/>
</dbReference>
<name>A0ABV6BP03_9FLAO</name>
<dbReference type="RefSeq" id="WP_379686231.1">
    <property type="nucleotide sequence ID" value="NZ_JBHLYW010000007.1"/>
</dbReference>
<evidence type="ECO:0000313" key="2">
    <source>
        <dbReference type="Proteomes" id="UP001589734"/>
    </source>
</evidence>